<reference evidence="3" key="1">
    <citation type="journal article" date="2013" name="Nature">
        <title>Draft genome of the wheat A-genome progenitor Triticum urartu.</title>
        <authorList>
            <person name="Ling H.Q."/>
            <person name="Zhao S."/>
            <person name="Liu D."/>
            <person name="Wang J."/>
            <person name="Sun H."/>
            <person name="Zhang C."/>
            <person name="Fan H."/>
            <person name="Li D."/>
            <person name="Dong L."/>
            <person name="Tao Y."/>
            <person name="Gao C."/>
            <person name="Wu H."/>
            <person name="Li Y."/>
            <person name="Cui Y."/>
            <person name="Guo X."/>
            <person name="Zheng S."/>
            <person name="Wang B."/>
            <person name="Yu K."/>
            <person name="Liang Q."/>
            <person name="Yang W."/>
            <person name="Lou X."/>
            <person name="Chen J."/>
            <person name="Feng M."/>
            <person name="Jian J."/>
            <person name="Zhang X."/>
            <person name="Luo G."/>
            <person name="Jiang Y."/>
            <person name="Liu J."/>
            <person name="Wang Z."/>
            <person name="Sha Y."/>
            <person name="Zhang B."/>
            <person name="Wu H."/>
            <person name="Tang D."/>
            <person name="Shen Q."/>
            <person name="Xue P."/>
            <person name="Zou S."/>
            <person name="Wang X."/>
            <person name="Liu X."/>
            <person name="Wang F."/>
            <person name="Yang Y."/>
            <person name="An X."/>
            <person name="Dong Z."/>
            <person name="Zhang K."/>
            <person name="Zhang X."/>
            <person name="Luo M.C."/>
            <person name="Dvorak J."/>
            <person name="Tong Y."/>
            <person name="Wang J."/>
            <person name="Yang H."/>
            <person name="Li Z."/>
            <person name="Wang D."/>
            <person name="Zhang A."/>
            <person name="Wang J."/>
        </authorList>
    </citation>
    <scope>NUCLEOTIDE SEQUENCE</scope>
    <source>
        <strain evidence="3">cv. G1812</strain>
    </source>
</reference>
<protein>
    <submittedName>
        <fullName evidence="2">Uncharacterized protein</fullName>
    </submittedName>
</protein>
<keyword evidence="3" id="KW-1185">Reference proteome</keyword>
<keyword evidence="1" id="KW-0040">ANK repeat</keyword>
<dbReference type="PANTHER" id="PTHR46224:SF53">
    <property type="entry name" value="OS02G0492900 PROTEIN"/>
    <property type="match status" value="1"/>
</dbReference>
<evidence type="ECO:0000256" key="1">
    <source>
        <dbReference type="PROSITE-ProRule" id="PRU00023"/>
    </source>
</evidence>
<dbReference type="Pfam" id="PF00023">
    <property type="entry name" value="Ank"/>
    <property type="match status" value="1"/>
</dbReference>
<evidence type="ECO:0000313" key="2">
    <source>
        <dbReference type="EnsemblPlants" id="TuG1812G0700004803.01.T01"/>
    </source>
</evidence>
<name>A0A8R7VD54_TRIUA</name>
<dbReference type="SMART" id="SM00248">
    <property type="entry name" value="ANK"/>
    <property type="match status" value="4"/>
</dbReference>
<dbReference type="Gramene" id="TuG1812G0700004803.01.T01">
    <property type="protein sequence ID" value="TuG1812G0700004803.01.T01"/>
    <property type="gene ID" value="TuG1812G0700004803.01"/>
</dbReference>
<dbReference type="EnsemblPlants" id="TuG1812G0700004803.01.T01">
    <property type="protein sequence ID" value="TuG1812G0700004803.01.T01"/>
    <property type="gene ID" value="TuG1812G0700004803.01"/>
</dbReference>
<dbReference type="InterPro" id="IPR051616">
    <property type="entry name" value="Cul2-RING_E3_ligase_SR"/>
</dbReference>
<reference evidence="2" key="2">
    <citation type="submission" date="2018-03" db="EMBL/GenBank/DDBJ databases">
        <title>The Triticum urartu genome reveals the dynamic nature of wheat genome evolution.</title>
        <authorList>
            <person name="Ling H."/>
            <person name="Ma B."/>
            <person name="Shi X."/>
            <person name="Liu H."/>
            <person name="Dong L."/>
            <person name="Sun H."/>
            <person name="Cao Y."/>
            <person name="Gao Q."/>
            <person name="Zheng S."/>
            <person name="Li Y."/>
            <person name="Yu Y."/>
            <person name="Du H."/>
            <person name="Qi M."/>
            <person name="Li Y."/>
            <person name="Yu H."/>
            <person name="Cui Y."/>
            <person name="Wang N."/>
            <person name="Chen C."/>
            <person name="Wu H."/>
            <person name="Zhao Y."/>
            <person name="Zhang J."/>
            <person name="Li Y."/>
            <person name="Zhou W."/>
            <person name="Zhang B."/>
            <person name="Hu W."/>
            <person name="Eijk M."/>
            <person name="Tang J."/>
            <person name="Witsenboer H."/>
            <person name="Zhao S."/>
            <person name="Li Z."/>
            <person name="Zhang A."/>
            <person name="Wang D."/>
            <person name="Liang C."/>
        </authorList>
    </citation>
    <scope>NUCLEOTIDE SEQUENCE [LARGE SCALE GENOMIC DNA]</scope>
    <source>
        <strain evidence="2">cv. G1812</strain>
    </source>
</reference>
<organism evidence="2 3">
    <name type="scientific">Triticum urartu</name>
    <name type="common">Red wild einkorn</name>
    <name type="synonym">Crithodium urartu</name>
    <dbReference type="NCBI Taxonomy" id="4572"/>
    <lineage>
        <taxon>Eukaryota</taxon>
        <taxon>Viridiplantae</taxon>
        <taxon>Streptophyta</taxon>
        <taxon>Embryophyta</taxon>
        <taxon>Tracheophyta</taxon>
        <taxon>Spermatophyta</taxon>
        <taxon>Magnoliopsida</taxon>
        <taxon>Liliopsida</taxon>
        <taxon>Poales</taxon>
        <taxon>Poaceae</taxon>
        <taxon>BOP clade</taxon>
        <taxon>Pooideae</taxon>
        <taxon>Triticodae</taxon>
        <taxon>Triticeae</taxon>
        <taxon>Triticinae</taxon>
        <taxon>Triticum</taxon>
    </lineage>
</organism>
<dbReference type="AlphaFoldDB" id="A0A8R7VD54"/>
<dbReference type="Proteomes" id="UP000015106">
    <property type="component" value="Chromosome 7"/>
</dbReference>
<dbReference type="PANTHER" id="PTHR46224">
    <property type="entry name" value="ANKYRIN REPEAT FAMILY PROTEIN"/>
    <property type="match status" value="1"/>
</dbReference>
<dbReference type="PROSITE" id="PS50088">
    <property type="entry name" value="ANK_REPEAT"/>
    <property type="match status" value="1"/>
</dbReference>
<dbReference type="InterPro" id="IPR002110">
    <property type="entry name" value="Ankyrin_rpt"/>
</dbReference>
<sequence length="181" mass="19586">MQVCAYLVEEIQIDVNAADDKGMCEMIEVLLSKGADVNSFSKCGTPLYLAIIGEQVAAVKTLLDHHADYNKELAVYSAPLITALEVRSLKCVELLIKAGADVKSVNPLIVAANGGLTEFYKCLLGAGADPNDCDEGGQLPIEIAARNNRREDVEILFPVTSRIPYIPDWSIDGIIAYVKSE</sequence>
<feature type="repeat" description="ANK" evidence="1">
    <location>
        <begin position="103"/>
        <end position="135"/>
    </location>
</feature>
<dbReference type="InterPro" id="IPR036770">
    <property type="entry name" value="Ankyrin_rpt-contain_sf"/>
</dbReference>
<dbReference type="Gene3D" id="1.25.40.20">
    <property type="entry name" value="Ankyrin repeat-containing domain"/>
    <property type="match status" value="1"/>
</dbReference>
<dbReference type="SUPFAM" id="SSF48403">
    <property type="entry name" value="Ankyrin repeat"/>
    <property type="match status" value="1"/>
</dbReference>
<accession>A0A8R7VD54</accession>
<evidence type="ECO:0000313" key="3">
    <source>
        <dbReference type="Proteomes" id="UP000015106"/>
    </source>
</evidence>
<proteinExistence type="predicted"/>
<reference evidence="2" key="3">
    <citation type="submission" date="2022-06" db="UniProtKB">
        <authorList>
            <consortium name="EnsemblPlants"/>
        </authorList>
    </citation>
    <scope>IDENTIFICATION</scope>
</reference>
<dbReference type="Pfam" id="PF12796">
    <property type="entry name" value="Ank_2"/>
    <property type="match status" value="1"/>
</dbReference>